<gene>
    <name evidence="3" type="ORF">OB914_00110</name>
    <name evidence="2" type="ORF">OB916_02905</name>
</gene>
<evidence type="ECO:0000256" key="1">
    <source>
        <dbReference type="SAM" id="Phobius"/>
    </source>
</evidence>
<comment type="caution">
    <text evidence="3">The sequence shown here is derived from an EMBL/GenBank/DDBJ whole genome shotgun (WGS) entry which is preliminary data.</text>
</comment>
<proteinExistence type="predicted"/>
<dbReference type="EMBL" id="JAOPKD010000001">
    <property type="protein sequence ID" value="MCU4725383.1"/>
    <property type="molecule type" value="Genomic_DNA"/>
</dbReference>
<accession>A0AAE3I859</accession>
<protein>
    <submittedName>
        <fullName evidence="3">Uncharacterized protein</fullName>
    </submittedName>
</protein>
<feature type="transmembrane region" description="Helical" evidence="1">
    <location>
        <begin position="47"/>
        <end position="65"/>
    </location>
</feature>
<evidence type="ECO:0000313" key="4">
    <source>
        <dbReference type="Proteomes" id="UP001208186"/>
    </source>
</evidence>
<evidence type="ECO:0000313" key="3">
    <source>
        <dbReference type="EMBL" id="MCU4725383.1"/>
    </source>
</evidence>
<evidence type="ECO:0000313" key="2">
    <source>
        <dbReference type="EMBL" id="MCU4717011.1"/>
    </source>
</evidence>
<feature type="transmembrane region" description="Helical" evidence="1">
    <location>
        <begin position="21"/>
        <end position="41"/>
    </location>
</feature>
<keyword evidence="4" id="KW-1185">Reference proteome</keyword>
<sequence>MNVERIPLIGQVLESGADDRVLDGLLLSGPVVVALIVLAGRNLLTEGIAVTYLLVFVAYVAYLSLQRT</sequence>
<dbReference type="AlphaFoldDB" id="A0AAE3I859"/>
<keyword evidence="1" id="KW-0472">Membrane</keyword>
<keyword evidence="1" id="KW-0812">Transmembrane</keyword>
<reference evidence="3" key="1">
    <citation type="submission" date="2023-02" db="EMBL/GenBank/DDBJ databases">
        <title>Enrichment on poylsaccharides allowed isolation of novel metabolic and taxonomic groups of Haloarchaea.</title>
        <authorList>
            <person name="Sorokin D.Y."/>
            <person name="Elcheninov A.G."/>
            <person name="Khizhniak T.V."/>
            <person name="Kolganova T.V."/>
            <person name="Kublanov I.V."/>
        </authorList>
    </citation>
    <scope>NUCLEOTIDE SEQUENCE</scope>
    <source>
        <strain evidence="2 4">HArc-curdl5-1</strain>
        <strain evidence="3">HArc-curdl7</strain>
    </source>
</reference>
<dbReference type="RefSeq" id="WP_315907772.1">
    <property type="nucleotide sequence ID" value="NZ_JAOPKC010000001.1"/>
</dbReference>
<keyword evidence="1" id="KW-1133">Transmembrane helix</keyword>
<dbReference type="EMBL" id="JAOPKC010000001">
    <property type="protein sequence ID" value="MCU4717011.1"/>
    <property type="molecule type" value="Genomic_DNA"/>
</dbReference>
<name>A0AAE3I859_9EURY</name>
<evidence type="ECO:0000313" key="5">
    <source>
        <dbReference type="Proteomes" id="UP001209746"/>
    </source>
</evidence>
<dbReference type="Proteomes" id="UP001208186">
    <property type="component" value="Unassembled WGS sequence"/>
</dbReference>
<organism evidence="3 5">
    <name type="scientific">Halapricum hydrolyticum</name>
    <dbReference type="NCBI Taxonomy" id="2979991"/>
    <lineage>
        <taxon>Archaea</taxon>
        <taxon>Methanobacteriati</taxon>
        <taxon>Methanobacteriota</taxon>
        <taxon>Stenosarchaea group</taxon>
        <taxon>Halobacteria</taxon>
        <taxon>Halobacteriales</taxon>
        <taxon>Haloarculaceae</taxon>
        <taxon>Halapricum</taxon>
    </lineage>
</organism>
<dbReference type="Proteomes" id="UP001209746">
    <property type="component" value="Unassembled WGS sequence"/>
</dbReference>